<name>A0A091AYD8_9GAMM</name>
<dbReference type="Proteomes" id="UP000029392">
    <property type="component" value="Unassembled WGS sequence"/>
</dbReference>
<keyword evidence="3" id="KW-1185">Reference proteome</keyword>
<protein>
    <submittedName>
        <fullName evidence="2">Uncharacterized protein</fullName>
    </submittedName>
</protein>
<keyword evidence="1" id="KW-0812">Transmembrane</keyword>
<dbReference type="PATRIC" id="fig|1384054.3.peg.2187"/>
<dbReference type="eggNOG" id="ENOG5032YSV">
    <property type="taxonomic scope" value="Bacteria"/>
</dbReference>
<dbReference type="EMBL" id="AVCH01000184">
    <property type="protein sequence ID" value="KFN45333.1"/>
    <property type="molecule type" value="Genomic_DNA"/>
</dbReference>
<comment type="caution">
    <text evidence="2">The sequence shown here is derived from an EMBL/GenBank/DDBJ whole genome shotgun (WGS) entry which is preliminary data.</text>
</comment>
<evidence type="ECO:0000313" key="2">
    <source>
        <dbReference type="EMBL" id="KFN45333.1"/>
    </source>
</evidence>
<feature type="transmembrane region" description="Helical" evidence="1">
    <location>
        <begin position="99"/>
        <end position="117"/>
    </location>
</feature>
<evidence type="ECO:0000256" key="1">
    <source>
        <dbReference type="SAM" id="Phobius"/>
    </source>
</evidence>
<feature type="transmembrane region" description="Helical" evidence="1">
    <location>
        <begin position="69"/>
        <end position="93"/>
    </location>
</feature>
<feature type="transmembrane region" description="Helical" evidence="1">
    <location>
        <begin position="151"/>
        <end position="173"/>
    </location>
</feature>
<evidence type="ECO:0000313" key="3">
    <source>
        <dbReference type="Proteomes" id="UP000029392"/>
    </source>
</evidence>
<reference evidence="2 3" key="1">
    <citation type="submission" date="2013-09" db="EMBL/GenBank/DDBJ databases">
        <title>Genome sequencing of Arenimonas malthae.</title>
        <authorList>
            <person name="Chen F."/>
            <person name="Wang G."/>
        </authorList>
    </citation>
    <scope>NUCLEOTIDE SEQUENCE [LARGE SCALE GENOMIC DNA]</scope>
    <source>
        <strain evidence="2 3">CC-JY-1</strain>
    </source>
</reference>
<keyword evidence="1" id="KW-1133">Transmembrane helix</keyword>
<feature type="transmembrane region" description="Helical" evidence="1">
    <location>
        <begin position="124"/>
        <end position="145"/>
    </location>
</feature>
<organism evidence="2 3">
    <name type="scientific">Arenimonas malthae CC-JY-1</name>
    <dbReference type="NCBI Taxonomy" id="1384054"/>
    <lineage>
        <taxon>Bacteria</taxon>
        <taxon>Pseudomonadati</taxon>
        <taxon>Pseudomonadota</taxon>
        <taxon>Gammaproteobacteria</taxon>
        <taxon>Lysobacterales</taxon>
        <taxon>Lysobacteraceae</taxon>
        <taxon>Arenimonas</taxon>
    </lineage>
</organism>
<dbReference type="STRING" id="1384054.N790_10140"/>
<proteinExistence type="predicted"/>
<gene>
    <name evidence="2" type="ORF">N790_10140</name>
</gene>
<keyword evidence="1" id="KW-0472">Membrane</keyword>
<feature type="transmembrane region" description="Helical" evidence="1">
    <location>
        <begin position="39"/>
        <end position="57"/>
    </location>
</feature>
<accession>A0A091AYD8</accession>
<dbReference type="AlphaFoldDB" id="A0A091AYD8"/>
<sequence length="176" mass="18744">MENPMHFGHRLRPLVWGGAAALLLLPAVAMQFTDEVQWDAFDFLVMGGMLLAVCLAYEVAVRMARSNAYLVAAAIAVGASFLTVWANLAVGIIGSEDNPVNDIFFGVIAVALVGAVVSRLRPRGLAWAMVATAVAQVAACLYAWLGGHGHVFVFTGVMCGLWLAAAQLFRLAAQRQ</sequence>